<dbReference type="InterPro" id="IPR003675">
    <property type="entry name" value="Rce1/LyrA-like_dom"/>
</dbReference>
<sequence>MSDWGQSLLLFAVFALIAAYLGQHESLFKFSLTDEWRPFIAIAAAAILVPALAEEMIFRVLLGGRTGWLRAALALTAFVLWHPVQVWLGLPMAQPVFLEPAFLAIVALLGLVCTLAWRRSGSVWPAVMIHWLTVVAWKGLTVPG</sequence>
<accession>A0A9W6IJX9</accession>
<keyword evidence="1" id="KW-0472">Membrane</keyword>
<comment type="caution">
    <text evidence="3">The sequence shown here is derived from an EMBL/GenBank/DDBJ whole genome shotgun (WGS) entry which is preliminary data.</text>
</comment>
<name>A0A9W6IJX9_9PROT</name>
<evidence type="ECO:0000313" key="4">
    <source>
        <dbReference type="Proteomes" id="UP001143486"/>
    </source>
</evidence>
<proteinExistence type="predicted"/>
<keyword evidence="4" id="KW-1185">Reference proteome</keyword>
<evidence type="ECO:0000313" key="3">
    <source>
        <dbReference type="EMBL" id="GLK51293.1"/>
    </source>
</evidence>
<dbReference type="AlphaFoldDB" id="A0A9W6IJX9"/>
<dbReference type="Proteomes" id="UP001143486">
    <property type="component" value="Unassembled WGS sequence"/>
</dbReference>
<protein>
    <recommendedName>
        <fullName evidence="2">CAAX prenyl protease 2/Lysostaphin resistance protein A-like domain-containing protein</fullName>
    </recommendedName>
</protein>
<dbReference type="Pfam" id="PF02517">
    <property type="entry name" value="Rce1-like"/>
    <property type="match status" value="1"/>
</dbReference>
<dbReference type="EMBL" id="BSFE01000002">
    <property type="protein sequence ID" value="GLK51293.1"/>
    <property type="molecule type" value="Genomic_DNA"/>
</dbReference>
<feature type="domain" description="CAAX prenyl protease 2/Lysostaphin resistance protein A-like" evidence="2">
    <location>
        <begin position="39"/>
        <end position="133"/>
    </location>
</feature>
<gene>
    <name evidence="3" type="ORF">GCM10017621_08010</name>
</gene>
<dbReference type="GO" id="GO:0080120">
    <property type="term" value="P:CAAX-box protein maturation"/>
    <property type="evidence" value="ECO:0007669"/>
    <property type="project" value="UniProtKB-ARBA"/>
</dbReference>
<reference evidence="3" key="2">
    <citation type="submission" date="2023-01" db="EMBL/GenBank/DDBJ databases">
        <authorList>
            <person name="Sun Q."/>
            <person name="Evtushenko L."/>
        </authorList>
    </citation>
    <scope>NUCLEOTIDE SEQUENCE</scope>
    <source>
        <strain evidence="3">VKM B-1513</strain>
    </source>
</reference>
<organism evidence="3 4">
    <name type="scientific">Maricaulis virginensis</name>
    <dbReference type="NCBI Taxonomy" id="144022"/>
    <lineage>
        <taxon>Bacteria</taxon>
        <taxon>Pseudomonadati</taxon>
        <taxon>Pseudomonadota</taxon>
        <taxon>Alphaproteobacteria</taxon>
        <taxon>Maricaulales</taxon>
        <taxon>Maricaulaceae</taxon>
        <taxon>Maricaulis</taxon>
    </lineage>
</organism>
<feature type="transmembrane region" description="Helical" evidence="1">
    <location>
        <begin position="68"/>
        <end position="90"/>
    </location>
</feature>
<feature type="transmembrane region" description="Helical" evidence="1">
    <location>
        <begin position="39"/>
        <end position="61"/>
    </location>
</feature>
<dbReference type="GO" id="GO:0004175">
    <property type="term" value="F:endopeptidase activity"/>
    <property type="evidence" value="ECO:0007669"/>
    <property type="project" value="UniProtKB-ARBA"/>
</dbReference>
<keyword evidence="1" id="KW-0812">Transmembrane</keyword>
<evidence type="ECO:0000256" key="1">
    <source>
        <dbReference type="SAM" id="Phobius"/>
    </source>
</evidence>
<dbReference type="RefSeq" id="WP_271185679.1">
    <property type="nucleotide sequence ID" value="NZ_BSFE01000002.1"/>
</dbReference>
<reference evidence="3" key="1">
    <citation type="journal article" date="2014" name="Int. J. Syst. Evol. Microbiol.">
        <title>Complete genome sequence of Corynebacterium casei LMG S-19264T (=DSM 44701T), isolated from a smear-ripened cheese.</title>
        <authorList>
            <consortium name="US DOE Joint Genome Institute (JGI-PGF)"/>
            <person name="Walter F."/>
            <person name="Albersmeier A."/>
            <person name="Kalinowski J."/>
            <person name="Ruckert C."/>
        </authorList>
    </citation>
    <scope>NUCLEOTIDE SEQUENCE</scope>
    <source>
        <strain evidence="3">VKM B-1513</strain>
    </source>
</reference>
<evidence type="ECO:0000259" key="2">
    <source>
        <dbReference type="Pfam" id="PF02517"/>
    </source>
</evidence>
<keyword evidence="1" id="KW-1133">Transmembrane helix</keyword>
<feature type="transmembrane region" description="Helical" evidence="1">
    <location>
        <begin position="96"/>
        <end position="116"/>
    </location>
</feature>